<evidence type="ECO:0000313" key="2">
    <source>
        <dbReference type="Proteomes" id="UP001320706"/>
    </source>
</evidence>
<keyword evidence="2" id="KW-1185">Reference proteome</keyword>
<accession>A0ACC3SLV6</accession>
<protein>
    <submittedName>
        <fullName evidence="1">Uncharacterized protein</fullName>
    </submittedName>
</protein>
<evidence type="ECO:0000313" key="1">
    <source>
        <dbReference type="EMBL" id="KAK8219683.1"/>
    </source>
</evidence>
<gene>
    <name evidence="1" type="ORF">M8818_000657</name>
</gene>
<sequence length="197" mass="21880">MSATLRPPTVSSQPAPPEYEAPSLSFLHGTWHVTHSTLPMWKSKRNVRISYTPLPPSTPSVSAEHTDRLDDIVTYQGLSGTKVHEVHGVDKASSESRDSWDWRGKGWLMIASSHWEVLGWGQEQATQDGKPNNWAVTYFAKTLFTPAGIDIYSSSESGLQEETVLSIKRALTEIYDEGVKKLAGEILEIKRDGGRTD</sequence>
<proteinExistence type="predicted"/>
<dbReference type="Proteomes" id="UP001320706">
    <property type="component" value="Unassembled WGS sequence"/>
</dbReference>
<dbReference type="EMBL" id="JAMKPW020000003">
    <property type="protein sequence ID" value="KAK8219683.1"/>
    <property type="molecule type" value="Genomic_DNA"/>
</dbReference>
<organism evidence="1 2">
    <name type="scientific">Zalaria obscura</name>
    <dbReference type="NCBI Taxonomy" id="2024903"/>
    <lineage>
        <taxon>Eukaryota</taxon>
        <taxon>Fungi</taxon>
        <taxon>Dikarya</taxon>
        <taxon>Ascomycota</taxon>
        <taxon>Pezizomycotina</taxon>
        <taxon>Dothideomycetes</taxon>
        <taxon>Dothideomycetidae</taxon>
        <taxon>Dothideales</taxon>
        <taxon>Zalariaceae</taxon>
        <taxon>Zalaria</taxon>
    </lineage>
</organism>
<reference evidence="1" key="1">
    <citation type="submission" date="2024-02" db="EMBL/GenBank/DDBJ databases">
        <title>Metagenome Assembled Genome of Zalaria obscura JY119.</title>
        <authorList>
            <person name="Vighnesh L."/>
            <person name="Jagadeeshwari U."/>
            <person name="Venkata Ramana C."/>
            <person name="Sasikala C."/>
        </authorList>
    </citation>
    <scope>NUCLEOTIDE SEQUENCE</scope>
    <source>
        <strain evidence="1">JY119</strain>
    </source>
</reference>
<name>A0ACC3SLV6_9PEZI</name>
<comment type="caution">
    <text evidence="1">The sequence shown here is derived from an EMBL/GenBank/DDBJ whole genome shotgun (WGS) entry which is preliminary data.</text>
</comment>